<organism evidence="3 4">
    <name type="scientific">Kistimonas scapharcae</name>
    <dbReference type="NCBI Taxonomy" id="1036133"/>
    <lineage>
        <taxon>Bacteria</taxon>
        <taxon>Pseudomonadati</taxon>
        <taxon>Pseudomonadota</taxon>
        <taxon>Gammaproteobacteria</taxon>
        <taxon>Oceanospirillales</taxon>
        <taxon>Endozoicomonadaceae</taxon>
        <taxon>Kistimonas</taxon>
    </lineage>
</organism>
<dbReference type="InterPro" id="IPR019301">
    <property type="entry name" value="Flagellar_prot_FlgJ_N"/>
</dbReference>
<dbReference type="Pfam" id="PF10135">
    <property type="entry name" value="Rod-binding"/>
    <property type="match status" value="1"/>
</dbReference>
<protein>
    <recommendedName>
        <fullName evidence="2">Flagellar protein FlgJ N-terminal domain-containing protein</fullName>
    </recommendedName>
</protein>
<accession>A0ABP8V3W2</accession>
<evidence type="ECO:0000259" key="2">
    <source>
        <dbReference type="Pfam" id="PF10135"/>
    </source>
</evidence>
<gene>
    <name evidence="3" type="ORF">GCM10023116_18210</name>
</gene>
<keyword evidence="1" id="KW-1005">Bacterial flagellum biogenesis</keyword>
<proteinExistence type="predicted"/>
<evidence type="ECO:0000313" key="4">
    <source>
        <dbReference type="Proteomes" id="UP001500604"/>
    </source>
</evidence>
<sequence>MNIDYSGMVSGADFLTHQNKPKGLEQAAKAFESLFINMMLKSARAANETLGGDDLMGGSEMSLYYSMMDSRIATEMSNTGAFGLAEIMMRQFGYEQDPNADKPKGTLLDQTI</sequence>
<reference evidence="4" key="1">
    <citation type="journal article" date="2019" name="Int. J. Syst. Evol. Microbiol.">
        <title>The Global Catalogue of Microorganisms (GCM) 10K type strain sequencing project: providing services to taxonomists for standard genome sequencing and annotation.</title>
        <authorList>
            <consortium name="The Broad Institute Genomics Platform"/>
            <consortium name="The Broad Institute Genome Sequencing Center for Infectious Disease"/>
            <person name="Wu L."/>
            <person name="Ma J."/>
        </authorList>
    </citation>
    <scope>NUCLEOTIDE SEQUENCE [LARGE SCALE GENOMIC DNA]</scope>
    <source>
        <strain evidence="4">JCM 17805</strain>
    </source>
</reference>
<dbReference type="Proteomes" id="UP001500604">
    <property type="component" value="Unassembled WGS sequence"/>
</dbReference>
<name>A0ABP8V3W2_9GAMM</name>
<dbReference type="EMBL" id="BAABFL010000135">
    <property type="protein sequence ID" value="GAA4649547.1"/>
    <property type="molecule type" value="Genomic_DNA"/>
</dbReference>
<evidence type="ECO:0000256" key="1">
    <source>
        <dbReference type="ARBA" id="ARBA00022795"/>
    </source>
</evidence>
<evidence type="ECO:0000313" key="3">
    <source>
        <dbReference type="EMBL" id="GAA4649547.1"/>
    </source>
</evidence>
<keyword evidence="4" id="KW-1185">Reference proteome</keyword>
<comment type="caution">
    <text evidence="3">The sequence shown here is derived from an EMBL/GenBank/DDBJ whole genome shotgun (WGS) entry which is preliminary data.</text>
</comment>
<feature type="domain" description="Flagellar protein FlgJ N-terminal" evidence="2">
    <location>
        <begin position="41"/>
        <end position="91"/>
    </location>
</feature>